<dbReference type="EMBL" id="CAUYUJ010005224">
    <property type="protein sequence ID" value="CAK0812777.1"/>
    <property type="molecule type" value="Genomic_DNA"/>
</dbReference>
<proteinExistence type="predicted"/>
<comment type="caution">
    <text evidence="1">The sequence shown here is derived from an EMBL/GenBank/DDBJ whole genome shotgun (WGS) entry which is preliminary data.</text>
</comment>
<sequence>CVDRPLQEQPAAGEGLSEVAAWIENAMVVDVSGNVKDSKEDAAEVFAPFYETPYASTGEQRPSRKAAGGAPPDFTMLESADAIRSMKDGKCKDSAGVVAEMLKHSGRKLREGILPLFNAVLHPTRQDAANMLDHLHTAAARYGLRINFDKTKVLTNVQSDADDSMVVGGFQVEIIPPGVSEKYLGRVINLEVKSEGPALARSRDWMRARNALANALRRLQLPVVRQPNARLRCALAPTPLCAPQAPGVLAAAAGLAPNLIKNLIWADLGEIAIQDVQDWQQPCTCSFKIALGPGAASAWWADITVDSDCYRGLTTGARAKALSKIRVRVLVLQMAHPSLGIRAAAWNAYIASVIPYPAHYALPDPAAVFDLLAQCRMALGTSRQRWMPAYVLTRIGPCFQARAEHLWNWCTAAALAWHLVRPPDSSPTFVGAVMQPGIHSRVLTDFLYQ</sequence>
<gene>
    <name evidence="1" type="ORF">PCOR1329_LOCUS16961</name>
</gene>
<accession>A0ABN9R215</accession>
<reference evidence="1" key="1">
    <citation type="submission" date="2023-10" db="EMBL/GenBank/DDBJ databases">
        <authorList>
            <person name="Chen Y."/>
            <person name="Shah S."/>
            <person name="Dougan E. K."/>
            <person name="Thang M."/>
            <person name="Chan C."/>
        </authorList>
    </citation>
    <scope>NUCLEOTIDE SEQUENCE [LARGE SCALE GENOMIC DNA]</scope>
</reference>
<feature type="non-terminal residue" evidence="1">
    <location>
        <position position="1"/>
    </location>
</feature>
<keyword evidence="2" id="KW-1185">Reference proteome</keyword>
<organism evidence="1 2">
    <name type="scientific">Prorocentrum cordatum</name>
    <dbReference type="NCBI Taxonomy" id="2364126"/>
    <lineage>
        <taxon>Eukaryota</taxon>
        <taxon>Sar</taxon>
        <taxon>Alveolata</taxon>
        <taxon>Dinophyceae</taxon>
        <taxon>Prorocentrales</taxon>
        <taxon>Prorocentraceae</taxon>
        <taxon>Prorocentrum</taxon>
    </lineage>
</organism>
<name>A0ABN9R215_9DINO</name>
<evidence type="ECO:0000313" key="2">
    <source>
        <dbReference type="Proteomes" id="UP001189429"/>
    </source>
</evidence>
<dbReference type="Proteomes" id="UP001189429">
    <property type="component" value="Unassembled WGS sequence"/>
</dbReference>
<feature type="non-terminal residue" evidence="1">
    <location>
        <position position="449"/>
    </location>
</feature>
<evidence type="ECO:0000313" key="1">
    <source>
        <dbReference type="EMBL" id="CAK0812777.1"/>
    </source>
</evidence>
<protein>
    <submittedName>
        <fullName evidence="1">Uncharacterized protein</fullName>
    </submittedName>
</protein>